<feature type="domain" description="Ig-like" evidence="2">
    <location>
        <begin position="32"/>
        <end position="116"/>
    </location>
</feature>
<evidence type="ECO:0000256" key="1">
    <source>
        <dbReference type="SAM" id="SignalP"/>
    </source>
</evidence>
<keyword evidence="4" id="KW-1185">Reference proteome</keyword>
<evidence type="ECO:0000259" key="2">
    <source>
        <dbReference type="PROSITE" id="PS50835"/>
    </source>
</evidence>
<feature type="chain" id="PRO_5044796644" description="Ig-like domain-containing protein" evidence="1">
    <location>
        <begin position="23"/>
        <end position="242"/>
    </location>
</feature>
<proteinExistence type="predicted"/>
<organism evidence="3 4">
    <name type="scientific">Batillaria attramentaria</name>
    <dbReference type="NCBI Taxonomy" id="370345"/>
    <lineage>
        <taxon>Eukaryota</taxon>
        <taxon>Metazoa</taxon>
        <taxon>Spiralia</taxon>
        <taxon>Lophotrochozoa</taxon>
        <taxon>Mollusca</taxon>
        <taxon>Gastropoda</taxon>
        <taxon>Caenogastropoda</taxon>
        <taxon>Sorbeoconcha</taxon>
        <taxon>Cerithioidea</taxon>
        <taxon>Batillariidae</taxon>
        <taxon>Batillaria</taxon>
    </lineage>
</organism>
<dbReference type="InterPro" id="IPR003599">
    <property type="entry name" value="Ig_sub"/>
</dbReference>
<dbReference type="SMART" id="SM00409">
    <property type="entry name" value="IG"/>
    <property type="match status" value="1"/>
</dbReference>
<dbReference type="EMBL" id="JACVVK020000025">
    <property type="protein sequence ID" value="KAK7502627.1"/>
    <property type="molecule type" value="Genomic_DNA"/>
</dbReference>
<protein>
    <recommendedName>
        <fullName evidence="2">Ig-like domain-containing protein</fullName>
    </recommendedName>
</protein>
<sequence>MLLTAAVTAPVFLVLLVKTTIGLPWQREPSKPRLVLIKPSRNETISEGMRVVLECLPAKDEMNVYDLQFQRGDLTASANQRTNRLTLETFTEEDNAVYSCVAKSRTRQSENSNAIRLFVDEKPANVPQKPTLKVETWDRCHLECTGSKNETEKLLTFTLIESSVCVLTVRADKEMQTTGSLMVTGAGNYTCTVTTQEGESATSNVVQVPVGVCRAECIKTDAWQTVLIPGLVAVWVSLEFLL</sequence>
<dbReference type="InterPro" id="IPR036179">
    <property type="entry name" value="Ig-like_dom_sf"/>
</dbReference>
<accession>A0ABD0LTM0</accession>
<dbReference type="Gene3D" id="2.60.40.10">
    <property type="entry name" value="Immunoglobulins"/>
    <property type="match status" value="1"/>
</dbReference>
<dbReference type="InterPro" id="IPR007110">
    <property type="entry name" value="Ig-like_dom"/>
</dbReference>
<dbReference type="SUPFAM" id="SSF48726">
    <property type="entry name" value="Immunoglobulin"/>
    <property type="match status" value="1"/>
</dbReference>
<gene>
    <name evidence="3" type="ORF">BaRGS_00006202</name>
</gene>
<keyword evidence="1" id="KW-0732">Signal</keyword>
<evidence type="ECO:0000313" key="4">
    <source>
        <dbReference type="Proteomes" id="UP001519460"/>
    </source>
</evidence>
<feature type="signal peptide" evidence="1">
    <location>
        <begin position="1"/>
        <end position="22"/>
    </location>
</feature>
<dbReference type="PROSITE" id="PS50835">
    <property type="entry name" value="IG_LIKE"/>
    <property type="match status" value="1"/>
</dbReference>
<evidence type="ECO:0000313" key="3">
    <source>
        <dbReference type="EMBL" id="KAK7502627.1"/>
    </source>
</evidence>
<dbReference type="InterPro" id="IPR013783">
    <property type="entry name" value="Ig-like_fold"/>
</dbReference>
<dbReference type="AlphaFoldDB" id="A0ABD0LTM0"/>
<reference evidence="3 4" key="1">
    <citation type="journal article" date="2023" name="Sci. Data">
        <title>Genome assembly of the Korean intertidal mud-creeper Batillaria attramentaria.</title>
        <authorList>
            <person name="Patra A.K."/>
            <person name="Ho P.T."/>
            <person name="Jun S."/>
            <person name="Lee S.J."/>
            <person name="Kim Y."/>
            <person name="Won Y.J."/>
        </authorList>
    </citation>
    <scope>NUCLEOTIDE SEQUENCE [LARGE SCALE GENOMIC DNA]</scope>
    <source>
        <strain evidence="3">Wonlab-2016</strain>
    </source>
</reference>
<comment type="caution">
    <text evidence="3">The sequence shown here is derived from an EMBL/GenBank/DDBJ whole genome shotgun (WGS) entry which is preliminary data.</text>
</comment>
<dbReference type="Proteomes" id="UP001519460">
    <property type="component" value="Unassembled WGS sequence"/>
</dbReference>
<name>A0ABD0LTM0_9CAEN</name>